<proteinExistence type="predicted"/>
<organism evidence="1 2">
    <name type="scientific">Undibacterium nitidum</name>
    <dbReference type="NCBI Taxonomy" id="2762298"/>
    <lineage>
        <taxon>Bacteria</taxon>
        <taxon>Pseudomonadati</taxon>
        <taxon>Pseudomonadota</taxon>
        <taxon>Betaproteobacteria</taxon>
        <taxon>Burkholderiales</taxon>
        <taxon>Oxalobacteraceae</taxon>
        <taxon>Undibacterium</taxon>
    </lineage>
</organism>
<dbReference type="AlphaFoldDB" id="A0A923HU46"/>
<evidence type="ECO:0000313" key="1">
    <source>
        <dbReference type="EMBL" id="MBC3880121.1"/>
    </source>
</evidence>
<dbReference type="Proteomes" id="UP000627446">
    <property type="component" value="Unassembled WGS sequence"/>
</dbReference>
<keyword evidence="2" id="KW-1185">Reference proteome</keyword>
<dbReference type="GO" id="GO:0000287">
    <property type="term" value="F:magnesium ion binding"/>
    <property type="evidence" value="ECO:0007669"/>
    <property type="project" value="InterPro"/>
</dbReference>
<comment type="caution">
    <text evidence="1">The sequence shown here is derived from an EMBL/GenBank/DDBJ whole genome shotgun (WGS) entry which is preliminary data.</text>
</comment>
<evidence type="ECO:0000313" key="2">
    <source>
        <dbReference type="Proteomes" id="UP000627446"/>
    </source>
</evidence>
<accession>A0A923HU46</accession>
<reference evidence="1" key="1">
    <citation type="submission" date="2020-08" db="EMBL/GenBank/DDBJ databases">
        <title>Novel species isolated from subtropical streams in China.</title>
        <authorList>
            <person name="Lu H."/>
        </authorList>
    </citation>
    <scope>NUCLEOTIDE SEQUENCE</scope>
    <source>
        <strain evidence="1">LX22W</strain>
    </source>
</reference>
<protein>
    <recommendedName>
        <fullName evidence="3">4'-phosphopantetheinyl transferase superfamily protein</fullName>
    </recommendedName>
</protein>
<dbReference type="PROSITE" id="PS51257">
    <property type="entry name" value="PROKAR_LIPOPROTEIN"/>
    <property type="match status" value="1"/>
</dbReference>
<dbReference type="SUPFAM" id="SSF56214">
    <property type="entry name" value="4'-phosphopantetheinyl transferase"/>
    <property type="match status" value="1"/>
</dbReference>
<gene>
    <name evidence="1" type="ORF">H8K36_01915</name>
</gene>
<dbReference type="Gene3D" id="3.90.470.20">
    <property type="entry name" value="4'-phosphopantetheinyl transferase domain"/>
    <property type="match status" value="2"/>
</dbReference>
<dbReference type="GO" id="GO:0008897">
    <property type="term" value="F:holo-[acyl-carrier-protein] synthase activity"/>
    <property type="evidence" value="ECO:0007669"/>
    <property type="project" value="InterPro"/>
</dbReference>
<evidence type="ECO:0008006" key="3">
    <source>
        <dbReference type="Google" id="ProtNLM"/>
    </source>
</evidence>
<name>A0A923HU46_9BURK</name>
<sequence length="137" mass="15167">MCIDNQRGMVPTLFVNGRQIHVSISHASGVSCAALSLDTKIGVDLVDLNEISAEDDLLQTAKLFLSPSIATSLAHSNRHEFRFNFGVEWAKREASLKCLGLPIIEWTQNDPCLPNDMIVEFMSIGSRYVLAQARLHV</sequence>
<dbReference type="EMBL" id="JACOFZ010000001">
    <property type="protein sequence ID" value="MBC3880121.1"/>
    <property type="molecule type" value="Genomic_DNA"/>
</dbReference>
<dbReference type="RefSeq" id="WP_186920435.1">
    <property type="nucleotide sequence ID" value="NZ_JACOFZ010000001.1"/>
</dbReference>
<dbReference type="InterPro" id="IPR037143">
    <property type="entry name" value="4-PPantetheinyl_Trfase_dom_sf"/>
</dbReference>